<dbReference type="GO" id="GO:0012505">
    <property type="term" value="C:endomembrane system"/>
    <property type="evidence" value="ECO:0007669"/>
    <property type="project" value="UniProtKB-ARBA"/>
</dbReference>
<dbReference type="InterPro" id="IPR002884">
    <property type="entry name" value="P_dom"/>
</dbReference>
<dbReference type="InterPro" id="IPR023828">
    <property type="entry name" value="Peptidase_S8_Ser-AS"/>
</dbReference>
<dbReference type="AlphaFoldDB" id="A0A837NB38"/>
<dbReference type="PROSITE" id="PS00137">
    <property type="entry name" value="SUBTILASE_HIS"/>
    <property type="match status" value="1"/>
</dbReference>
<keyword evidence="12" id="KW-1185">Reference proteome</keyword>
<dbReference type="Pfam" id="PF01483">
    <property type="entry name" value="P_proprotein"/>
    <property type="match status" value="1"/>
</dbReference>
<evidence type="ECO:0000256" key="1">
    <source>
        <dbReference type="ARBA" id="ARBA00005325"/>
    </source>
</evidence>
<feature type="active site" description="Charge relay system" evidence="7 8">
    <location>
        <position position="242"/>
    </location>
</feature>
<dbReference type="GO" id="GO:0005737">
    <property type="term" value="C:cytoplasm"/>
    <property type="evidence" value="ECO:0007669"/>
    <property type="project" value="UniProtKB-ARBA"/>
</dbReference>
<evidence type="ECO:0000256" key="9">
    <source>
        <dbReference type="SAM" id="SignalP"/>
    </source>
</evidence>
<dbReference type="Proteomes" id="UP000053030">
    <property type="component" value="Unassembled WGS sequence"/>
</dbReference>
<evidence type="ECO:0000256" key="7">
    <source>
        <dbReference type="PIRSR" id="PIRSR615500-1"/>
    </source>
</evidence>
<dbReference type="InterPro" id="IPR000209">
    <property type="entry name" value="Peptidase_S8/S53_dom"/>
</dbReference>
<name>A0A837NB38_9GAMM</name>
<proteinExistence type="inferred from homology"/>
<dbReference type="OrthoDB" id="9790784at2"/>
<evidence type="ECO:0000256" key="2">
    <source>
        <dbReference type="ARBA" id="ARBA00022670"/>
    </source>
</evidence>
<dbReference type="SUPFAM" id="SSF49785">
    <property type="entry name" value="Galactose-binding domain-like"/>
    <property type="match status" value="1"/>
</dbReference>
<feature type="domain" description="P/Homo B" evidence="10">
    <location>
        <begin position="587"/>
        <end position="735"/>
    </location>
</feature>
<dbReference type="PROSITE" id="PS51829">
    <property type="entry name" value="P_HOMO_B"/>
    <property type="match status" value="1"/>
</dbReference>
<dbReference type="InterPro" id="IPR023827">
    <property type="entry name" value="Peptidase_S8_Asp-AS"/>
</dbReference>
<organism evidence="11 12">
    <name type="scientific">Idiomarina zobellii</name>
    <dbReference type="NCBI Taxonomy" id="86103"/>
    <lineage>
        <taxon>Bacteria</taxon>
        <taxon>Pseudomonadati</taxon>
        <taxon>Pseudomonadota</taxon>
        <taxon>Gammaproteobacteria</taxon>
        <taxon>Alteromonadales</taxon>
        <taxon>Idiomarinaceae</taxon>
        <taxon>Idiomarina</taxon>
    </lineage>
</organism>
<dbReference type="Gene3D" id="2.60.40.10">
    <property type="entry name" value="Immunoglobulins"/>
    <property type="match status" value="1"/>
</dbReference>
<dbReference type="GO" id="GO:0016020">
    <property type="term" value="C:membrane"/>
    <property type="evidence" value="ECO:0007669"/>
    <property type="project" value="TreeGrafter"/>
</dbReference>
<dbReference type="Gene3D" id="3.40.50.200">
    <property type="entry name" value="Peptidase S8/S53 domain"/>
    <property type="match status" value="1"/>
</dbReference>
<comment type="caution">
    <text evidence="11">The sequence shown here is derived from an EMBL/GenBank/DDBJ whole genome shotgun (WGS) entry which is preliminary data.</text>
</comment>
<dbReference type="RefSeq" id="WP_053954370.1">
    <property type="nucleotide sequence ID" value="NZ_FNCB01000016.1"/>
</dbReference>
<dbReference type="EMBL" id="LHSG01000015">
    <property type="protein sequence ID" value="KPD22086.1"/>
    <property type="molecule type" value="Genomic_DNA"/>
</dbReference>
<sequence>MPKQQFKLAALSAAVVMGLAACGGSSDDNYAPTVSAETEVMVGEGQTIEGQVQATDPNGDALTYSARAFTADGKEANGIVTIDSSGHFKYITLAAEDVTIEVTVSDGEEETIETIELAAEQIPSDPIAYQQWHLQNTGQKAYTQTQAALDFLVNNYGWTEEQAREAFFDESIYVPGEDMNVLEAYAQGAFGQGMMVGVVDSGLEINHPDLNANIAANMSLNFAPNALDKMDPTNRSSATGDHGTSVAGLIAAVSGNGVGGRGVAPQAKVFGTNYLNANVDQSVLNTALSHGLPGSGVTENDPLIAYNRSYGISYPAALYTYPTDEAFEKYVATQLRSGLGALNVKSAGNAFNSYGSATGLCDINGANSSGLSCLNGNMDPSNANFYTTTIAAVNSDGGHSSYSTAGANIFVSAPAGESGEFAPAMVTTDQSTCLQGYSSFAYQEYLDELAGAPGYFEAFRNFNAPGHDENPSCNFTSTFNGTSSAAPNASGVVALVGSANPALSAREIRHILANTADQVDAEDEGVVLAVNGGEFVADPGWVENAAGYAFNLKYGFGRVNAGAAVAMAKETEAGSMPALVETSWMDVSPETALNIPDNNAEGASYSFTVESDMTLEGLQMALTVSNDDFEGAGCDFYSTAGSDLAVELTSPAGTTTQLLSGRQEIVVGANGQCSSYILEETVFLANAFYGENLAGEWTVRLVDTNGDDLNLGELAVSNNTVPSVLEAVSVRAFGH</sequence>
<comment type="similarity">
    <text evidence="1">Belongs to the peptidase S8 family. Furin subfamily.</text>
</comment>
<evidence type="ECO:0000256" key="3">
    <source>
        <dbReference type="ARBA" id="ARBA00022729"/>
    </source>
</evidence>
<evidence type="ECO:0000256" key="8">
    <source>
        <dbReference type="PROSITE-ProRule" id="PRU01240"/>
    </source>
</evidence>
<keyword evidence="3 9" id="KW-0732">Signal</keyword>
<dbReference type="CDD" id="cd04059">
    <property type="entry name" value="Peptidases_S8_Protein_convertases_Kexins_Furin-like"/>
    <property type="match status" value="1"/>
</dbReference>
<evidence type="ECO:0000313" key="11">
    <source>
        <dbReference type="EMBL" id="KPD22086.1"/>
    </source>
</evidence>
<gene>
    <name evidence="11" type="ORF">AFK76_11180</name>
</gene>
<evidence type="ECO:0000256" key="5">
    <source>
        <dbReference type="ARBA" id="ARBA00022825"/>
    </source>
</evidence>
<dbReference type="PROSITE" id="PS00138">
    <property type="entry name" value="SUBTILASE_SER"/>
    <property type="match status" value="1"/>
</dbReference>
<evidence type="ECO:0000259" key="10">
    <source>
        <dbReference type="PROSITE" id="PS51829"/>
    </source>
</evidence>
<dbReference type="InterPro" id="IPR015500">
    <property type="entry name" value="Peptidase_S8_subtilisin-rel"/>
</dbReference>
<dbReference type="InterPro" id="IPR034182">
    <property type="entry name" value="Kexin/furin"/>
</dbReference>
<keyword evidence="5 8" id="KW-0720">Serine protease</keyword>
<dbReference type="InterPro" id="IPR036852">
    <property type="entry name" value="Peptidase_S8/S53_dom_sf"/>
</dbReference>
<feature type="chain" id="PRO_5032446964" description="P/Homo B domain-containing protein" evidence="9">
    <location>
        <begin position="24"/>
        <end position="735"/>
    </location>
</feature>
<dbReference type="InterPro" id="IPR013783">
    <property type="entry name" value="Ig-like_fold"/>
</dbReference>
<feature type="signal peptide" evidence="9">
    <location>
        <begin position="1"/>
        <end position="23"/>
    </location>
</feature>
<dbReference type="InterPro" id="IPR022398">
    <property type="entry name" value="Peptidase_S8_His-AS"/>
</dbReference>
<feature type="active site" description="Charge relay system" evidence="7 8">
    <location>
        <position position="483"/>
    </location>
</feature>
<keyword evidence="4 8" id="KW-0378">Hydrolase</keyword>
<dbReference type="Pfam" id="PF00082">
    <property type="entry name" value="Peptidase_S8"/>
    <property type="match status" value="1"/>
</dbReference>
<dbReference type="SUPFAM" id="SSF52743">
    <property type="entry name" value="Subtilisin-like"/>
    <property type="match status" value="1"/>
</dbReference>
<dbReference type="Gene3D" id="2.60.120.260">
    <property type="entry name" value="Galactose-binding domain-like"/>
    <property type="match status" value="1"/>
</dbReference>
<dbReference type="PANTHER" id="PTHR42884">
    <property type="entry name" value="PROPROTEIN CONVERTASE SUBTILISIN/KEXIN-RELATED"/>
    <property type="match status" value="1"/>
</dbReference>
<dbReference type="PROSITE" id="PS51892">
    <property type="entry name" value="SUBTILASE"/>
    <property type="match status" value="1"/>
</dbReference>
<dbReference type="PROSITE" id="PS00136">
    <property type="entry name" value="SUBTILASE_ASP"/>
    <property type="match status" value="1"/>
</dbReference>
<evidence type="ECO:0000256" key="6">
    <source>
        <dbReference type="ARBA" id="ARBA00022837"/>
    </source>
</evidence>
<evidence type="ECO:0000256" key="4">
    <source>
        <dbReference type="ARBA" id="ARBA00022801"/>
    </source>
</evidence>
<accession>A0A837NB38</accession>
<dbReference type="GO" id="GO:0004252">
    <property type="term" value="F:serine-type endopeptidase activity"/>
    <property type="evidence" value="ECO:0007669"/>
    <property type="project" value="UniProtKB-UniRule"/>
</dbReference>
<protein>
    <recommendedName>
        <fullName evidence="10">P/Homo B domain-containing protein</fullName>
    </recommendedName>
</protein>
<evidence type="ECO:0000313" key="12">
    <source>
        <dbReference type="Proteomes" id="UP000053030"/>
    </source>
</evidence>
<dbReference type="InterPro" id="IPR008979">
    <property type="entry name" value="Galactose-bd-like_sf"/>
</dbReference>
<dbReference type="Pfam" id="PF17963">
    <property type="entry name" value="Big_9"/>
    <property type="match status" value="1"/>
</dbReference>
<feature type="active site" description="Charge relay system" evidence="7 8">
    <location>
        <position position="200"/>
    </location>
</feature>
<reference evidence="11 12" key="1">
    <citation type="submission" date="2015-08" db="EMBL/GenBank/DDBJ databases">
        <title>Genome sequencing and assembly of the deep-sea bacterium Idiomarina zobellii.</title>
        <authorList>
            <person name="Mithoefer S.D."/>
            <person name="Rheaume B.A."/>
            <person name="MacLea K.S."/>
        </authorList>
    </citation>
    <scope>NUCLEOTIDE SEQUENCE [LARGE SCALE GENOMIC DNA]</scope>
    <source>
        <strain evidence="11 12">KMM 231</strain>
    </source>
</reference>
<keyword evidence="6" id="KW-0106">Calcium</keyword>
<keyword evidence="2 8" id="KW-0645">Protease</keyword>
<dbReference type="PANTHER" id="PTHR42884:SF14">
    <property type="entry name" value="NEUROENDOCRINE CONVERTASE 1"/>
    <property type="match status" value="1"/>
</dbReference>
<dbReference type="PRINTS" id="PR00723">
    <property type="entry name" value="SUBTILISIN"/>
</dbReference>
<dbReference type="PROSITE" id="PS51257">
    <property type="entry name" value="PROKAR_LIPOPROTEIN"/>
    <property type="match status" value="1"/>
</dbReference>
<dbReference type="GO" id="GO:0016485">
    <property type="term" value="P:protein processing"/>
    <property type="evidence" value="ECO:0007669"/>
    <property type="project" value="TreeGrafter"/>
</dbReference>